<comment type="similarity">
    <text evidence="2 14">In the C-terminal section; belongs to the peptidase M41 family.</text>
</comment>
<evidence type="ECO:0000256" key="10">
    <source>
        <dbReference type="ARBA" id="ARBA00022840"/>
    </source>
</evidence>
<dbReference type="Gene3D" id="3.30.720.210">
    <property type="match status" value="1"/>
</dbReference>
<dbReference type="NCBIfam" id="TIGR01241">
    <property type="entry name" value="FtsH_fam"/>
    <property type="match status" value="1"/>
</dbReference>
<feature type="binding site" evidence="14">
    <location>
        <position position="464"/>
    </location>
    <ligand>
        <name>Zn(2+)</name>
        <dbReference type="ChEBI" id="CHEBI:29105"/>
        <note>catalytic</note>
    </ligand>
</feature>
<comment type="function">
    <text evidence="14">Acts as a processive, ATP-dependent zinc metallopeptidase for both cytoplasmic and membrane proteins. Plays a role in the quality control of integral membrane proteins.</text>
</comment>
<keyword evidence="4 14" id="KW-0645">Protease</keyword>
<dbReference type="EC" id="3.4.24.-" evidence="14"/>
<keyword evidence="9 14" id="KW-0862">Zinc</keyword>
<evidence type="ECO:0000256" key="16">
    <source>
        <dbReference type="SAM" id="MobiDB-lite"/>
    </source>
</evidence>
<keyword evidence="8 14" id="KW-0378">Hydrolase</keyword>
<evidence type="ECO:0000256" key="9">
    <source>
        <dbReference type="ARBA" id="ARBA00022833"/>
    </source>
</evidence>
<evidence type="ECO:0000256" key="3">
    <source>
        <dbReference type="ARBA" id="ARBA00022475"/>
    </source>
</evidence>
<evidence type="ECO:0000256" key="4">
    <source>
        <dbReference type="ARBA" id="ARBA00022670"/>
    </source>
</evidence>
<evidence type="ECO:0000256" key="15">
    <source>
        <dbReference type="RuleBase" id="RU003651"/>
    </source>
</evidence>
<feature type="compositionally biased region" description="Polar residues" evidence="16">
    <location>
        <begin position="1"/>
        <end position="12"/>
    </location>
</feature>
<protein>
    <recommendedName>
        <fullName evidence="14">ATP-dependent zinc metalloprotease FtsH</fullName>
        <ecNumber evidence="14">3.4.24.-</ecNumber>
    </recommendedName>
</protein>
<keyword evidence="11 14" id="KW-1133">Transmembrane helix</keyword>
<evidence type="ECO:0000259" key="17">
    <source>
        <dbReference type="SMART" id="SM00382"/>
    </source>
</evidence>
<organism evidence="18 19">
    <name type="scientific">Streptantibioticus rubrisoli</name>
    <dbReference type="NCBI Taxonomy" id="1387313"/>
    <lineage>
        <taxon>Bacteria</taxon>
        <taxon>Bacillati</taxon>
        <taxon>Actinomycetota</taxon>
        <taxon>Actinomycetes</taxon>
        <taxon>Kitasatosporales</taxon>
        <taxon>Streptomycetaceae</taxon>
        <taxon>Streptantibioticus</taxon>
    </lineage>
</organism>
<dbReference type="Pfam" id="PF00004">
    <property type="entry name" value="AAA"/>
    <property type="match status" value="1"/>
</dbReference>
<comment type="similarity">
    <text evidence="14">In the central section; belongs to the AAA ATPase family.</text>
</comment>
<evidence type="ECO:0000256" key="1">
    <source>
        <dbReference type="ARBA" id="ARBA00004370"/>
    </source>
</evidence>
<comment type="subunit">
    <text evidence="14">Homohexamer.</text>
</comment>
<dbReference type="Gene3D" id="1.10.8.60">
    <property type="match status" value="1"/>
</dbReference>
<dbReference type="SUPFAM" id="SSF52540">
    <property type="entry name" value="P-loop containing nucleoside triphosphate hydrolases"/>
    <property type="match status" value="1"/>
</dbReference>
<name>A0ABT1PL46_9ACTN</name>
<keyword evidence="19" id="KW-1185">Reference proteome</keyword>
<feature type="active site" evidence="14">
    <location>
        <position position="461"/>
    </location>
</feature>
<comment type="subcellular location">
    <subcellularLocation>
        <location evidence="14">Cell membrane</location>
        <topology evidence="14">Multi-pass membrane protein</topology>
        <orientation evidence="14">Cytoplasmic side</orientation>
    </subcellularLocation>
    <subcellularLocation>
        <location evidence="1">Membrane</location>
    </subcellularLocation>
</comment>
<gene>
    <name evidence="14 18" type="primary">ftsH</name>
    <name evidence="18" type="ORF">NON19_29610</name>
</gene>
<keyword evidence="3 14" id="KW-1003">Cell membrane</keyword>
<dbReference type="EMBL" id="JANFNH010000055">
    <property type="protein sequence ID" value="MCQ4046089.1"/>
    <property type="molecule type" value="Genomic_DNA"/>
</dbReference>
<feature type="transmembrane region" description="Helical" evidence="14">
    <location>
        <begin position="33"/>
        <end position="57"/>
    </location>
</feature>
<dbReference type="InterPro" id="IPR003959">
    <property type="entry name" value="ATPase_AAA_core"/>
</dbReference>
<feature type="region of interest" description="Disordered" evidence="16">
    <location>
        <begin position="1"/>
        <end position="33"/>
    </location>
</feature>
<dbReference type="Pfam" id="PF06480">
    <property type="entry name" value="FtsH_ext"/>
    <property type="match status" value="1"/>
</dbReference>
<accession>A0ABT1PL46</accession>
<dbReference type="RefSeq" id="WP_255932248.1">
    <property type="nucleotide sequence ID" value="NZ_JANFNH010000055.1"/>
</dbReference>
<evidence type="ECO:0000313" key="19">
    <source>
        <dbReference type="Proteomes" id="UP001206206"/>
    </source>
</evidence>
<dbReference type="SMART" id="SM00382">
    <property type="entry name" value="AAA"/>
    <property type="match status" value="1"/>
</dbReference>
<dbReference type="InterPro" id="IPR005936">
    <property type="entry name" value="FtsH"/>
</dbReference>
<comment type="cofactor">
    <cofactor evidence="14">
        <name>Zn(2+)</name>
        <dbReference type="ChEBI" id="CHEBI:29105"/>
    </cofactor>
    <text evidence="14">Binds 1 zinc ion per subunit.</text>
</comment>
<evidence type="ECO:0000256" key="7">
    <source>
        <dbReference type="ARBA" id="ARBA00022741"/>
    </source>
</evidence>
<dbReference type="InterPro" id="IPR011546">
    <property type="entry name" value="Pept_M41_FtsH_extracell"/>
</dbReference>
<evidence type="ECO:0000256" key="14">
    <source>
        <dbReference type="HAMAP-Rule" id="MF_01458"/>
    </source>
</evidence>
<dbReference type="PANTHER" id="PTHR23076:SF97">
    <property type="entry name" value="ATP-DEPENDENT ZINC METALLOPROTEASE YME1L1"/>
    <property type="match status" value="1"/>
</dbReference>
<feature type="binding site" evidence="14">
    <location>
        <position position="536"/>
    </location>
    <ligand>
        <name>Zn(2+)</name>
        <dbReference type="ChEBI" id="CHEBI:29105"/>
        <note>catalytic</note>
    </ligand>
</feature>
<dbReference type="GO" id="GO:0008237">
    <property type="term" value="F:metallopeptidase activity"/>
    <property type="evidence" value="ECO:0007669"/>
    <property type="project" value="UniProtKB-KW"/>
</dbReference>
<dbReference type="PROSITE" id="PS00674">
    <property type="entry name" value="AAA"/>
    <property type="match status" value="1"/>
</dbReference>
<keyword evidence="12 14" id="KW-0482">Metalloprotease</keyword>
<evidence type="ECO:0000256" key="13">
    <source>
        <dbReference type="ARBA" id="ARBA00023136"/>
    </source>
</evidence>
<feature type="binding site" evidence="14">
    <location>
        <position position="460"/>
    </location>
    <ligand>
        <name>Zn(2+)</name>
        <dbReference type="ChEBI" id="CHEBI:29105"/>
        <note>catalytic</note>
    </ligand>
</feature>
<dbReference type="Pfam" id="PF01434">
    <property type="entry name" value="Peptidase_M41"/>
    <property type="match status" value="1"/>
</dbReference>
<keyword evidence="10 14" id="KW-0067">ATP-binding</keyword>
<dbReference type="InterPro" id="IPR027417">
    <property type="entry name" value="P-loop_NTPase"/>
</dbReference>
<dbReference type="SUPFAM" id="SSF140990">
    <property type="entry name" value="FtsH protease domain-like"/>
    <property type="match status" value="1"/>
</dbReference>
<evidence type="ECO:0000256" key="2">
    <source>
        <dbReference type="ARBA" id="ARBA00010044"/>
    </source>
</evidence>
<evidence type="ECO:0000256" key="12">
    <source>
        <dbReference type="ARBA" id="ARBA00023049"/>
    </source>
</evidence>
<proteinExistence type="inferred from homology"/>
<comment type="similarity">
    <text evidence="15">Belongs to the AAA ATPase family.</text>
</comment>
<dbReference type="Pfam" id="PF17862">
    <property type="entry name" value="AAA_lid_3"/>
    <property type="match status" value="1"/>
</dbReference>
<dbReference type="InterPro" id="IPR003593">
    <property type="entry name" value="AAA+_ATPase"/>
</dbReference>
<feature type="domain" description="AAA+ ATPase" evidence="17">
    <location>
        <begin position="230"/>
        <end position="370"/>
    </location>
</feature>
<reference evidence="18 19" key="1">
    <citation type="submission" date="2022-06" db="EMBL/GenBank/DDBJ databases">
        <title>Draft genome sequence of type strain Streptomyces rubrisoli DSM 42083.</title>
        <authorList>
            <person name="Duangmal K."/>
            <person name="Klaysubun C."/>
        </authorList>
    </citation>
    <scope>NUCLEOTIDE SEQUENCE [LARGE SCALE GENOMIC DNA]</scope>
    <source>
        <strain evidence="18 19">DSM 42083</strain>
    </source>
</reference>
<keyword evidence="5 14" id="KW-0812">Transmembrane</keyword>
<feature type="transmembrane region" description="Helical" evidence="14">
    <location>
        <begin position="143"/>
        <end position="164"/>
    </location>
</feature>
<sequence>MTNSVPPRQSPEQPWRSEGAPPPSPPQRPRRRLGGWGGMILTAVAVFLITDALLSFFGGPTSQSISYTEFSRQLGAGNITKIYAKGDAIQGELKTSAPVPSGKGTYKNFDTQRPSFADDKLWAQLTRHHVTVTAEPVVQQRSFLANLLISLAPMLVLVALWMIIARRMSGALSGGLGGFGRKTPKPVTPEEGRRTTFDDVAGIDEVEAELSEVVDFLKRPDAYRRLGARMPRGVLLAGPPGTGKTLLARAVAGEADVPFFSASASEFIEMIVGVGASRVRELFNEARKVAPAIIFIDEIDTIGRARGSGSGMGGHDEREQTLNQILTEMDGFSGSEGVVVLAATNRADVLDPALLRPGRFDRTVQVSPPDRAGREAILRIHTRDVPLHEQVDLAQVARTTPGMTGAELANLANEAALLAVKRNLDVVGQPELSDALEKVQLGAERPLVMPYEERRRTAYHESGHALLGMLQPGADPVRKITIVPRGRALGVTLSTPDADRYAYTEEYLRGRIIGALGGMAAEQTVFGVITTGAESDLEQVTTIVRGMVARWGMSERIGRLTALPQDAQQAYGLAAAPATLDAVDAEMRRIVDECYEQACRLLTEHRPQLDALAEALLERETLEEDEAYRTAGIPRAERAEG</sequence>
<dbReference type="InterPro" id="IPR041569">
    <property type="entry name" value="AAA_lid_3"/>
</dbReference>
<dbReference type="HAMAP" id="MF_01458">
    <property type="entry name" value="FtsH"/>
    <property type="match status" value="1"/>
</dbReference>
<evidence type="ECO:0000313" key="18">
    <source>
        <dbReference type="EMBL" id="MCQ4046089.1"/>
    </source>
</evidence>
<dbReference type="Gene3D" id="1.20.58.760">
    <property type="entry name" value="Peptidase M41"/>
    <property type="match status" value="1"/>
</dbReference>
<dbReference type="Gene3D" id="3.40.50.300">
    <property type="entry name" value="P-loop containing nucleotide triphosphate hydrolases"/>
    <property type="match status" value="1"/>
</dbReference>
<feature type="binding site" evidence="14">
    <location>
        <begin position="238"/>
        <end position="245"/>
    </location>
    <ligand>
        <name>ATP</name>
        <dbReference type="ChEBI" id="CHEBI:30616"/>
    </ligand>
</feature>
<dbReference type="Proteomes" id="UP001206206">
    <property type="component" value="Unassembled WGS sequence"/>
</dbReference>
<dbReference type="PANTHER" id="PTHR23076">
    <property type="entry name" value="METALLOPROTEASE M41 FTSH"/>
    <property type="match status" value="1"/>
</dbReference>
<dbReference type="CDD" id="cd19501">
    <property type="entry name" value="RecA-like_FtsH"/>
    <property type="match status" value="1"/>
</dbReference>
<evidence type="ECO:0000256" key="8">
    <source>
        <dbReference type="ARBA" id="ARBA00022801"/>
    </source>
</evidence>
<keyword evidence="6 14" id="KW-0479">Metal-binding</keyword>
<keyword evidence="13 14" id="KW-0472">Membrane</keyword>
<evidence type="ECO:0000256" key="6">
    <source>
        <dbReference type="ARBA" id="ARBA00022723"/>
    </source>
</evidence>
<comment type="caution">
    <text evidence="18">The sequence shown here is derived from an EMBL/GenBank/DDBJ whole genome shotgun (WGS) entry which is preliminary data.</text>
</comment>
<dbReference type="InterPro" id="IPR003960">
    <property type="entry name" value="ATPase_AAA_CS"/>
</dbReference>
<dbReference type="InterPro" id="IPR037219">
    <property type="entry name" value="Peptidase_M41-like"/>
</dbReference>
<keyword evidence="7 14" id="KW-0547">Nucleotide-binding</keyword>
<evidence type="ECO:0000256" key="11">
    <source>
        <dbReference type="ARBA" id="ARBA00022989"/>
    </source>
</evidence>
<dbReference type="InterPro" id="IPR000642">
    <property type="entry name" value="Peptidase_M41"/>
</dbReference>
<evidence type="ECO:0000256" key="5">
    <source>
        <dbReference type="ARBA" id="ARBA00022692"/>
    </source>
</evidence>